<evidence type="ECO:0000313" key="1">
    <source>
        <dbReference type="EMBL" id="GEL54332.1"/>
    </source>
</evidence>
<gene>
    <name evidence="1" type="ORF">ABO01nite_23390</name>
</gene>
<name>A0AAN4R4Q6_9PROT</name>
<dbReference type="Proteomes" id="UP000321287">
    <property type="component" value="Unassembled WGS sequence"/>
</dbReference>
<reference evidence="1 2" key="1">
    <citation type="submission" date="2019-07" db="EMBL/GenBank/DDBJ databases">
        <title>Whole genome shotgun sequence of Asaia bogorensis NBRC 16594.</title>
        <authorList>
            <person name="Hosoyama A."/>
            <person name="Uohara A."/>
            <person name="Ohji S."/>
            <person name="Ichikawa N."/>
        </authorList>
    </citation>
    <scope>NUCLEOTIDE SEQUENCE [LARGE SCALE GENOMIC DNA]</scope>
    <source>
        <strain evidence="1 2">NBRC 16594</strain>
    </source>
</reference>
<dbReference type="EMBL" id="BJVS01000007">
    <property type="protein sequence ID" value="GEL54332.1"/>
    <property type="molecule type" value="Genomic_DNA"/>
</dbReference>
<organism evidence="1 2">
    <name type="scientific">Asaia bogorensis NBRC 16594</name>
    <dbReference type="NCBI Taxonomy" id="1231624"/>
    <lineage>
        <taxon>Bacteria</taxon>
        <taxon>Pseudomonadati</taxon>
        <taxon>Pseudomonadota</taxon>
        <taxon>Alphaproteobacteria</taxon>
        <taxon>Acetobacterales</taxon>
        <taxon>Acetobacteraceae</taxon>
        <taxon>Asaia</taxon>
    </lineage>
</organism>
<dbReference type="AlphaFoldDB" id="A0AAN4R4Q6"/>
<sequence length="63" mass="6689">MEDSVARIVVVEADDSVRDAIDNLLNDAIRFAGGALLSLEDGVDEVCIHGDDRGPGIPARFHA</sequence>
<evidence type="ECO:0000313" key="2">
    <source>
        <dbReference type="Proteomes" id="UP000321287"/>
    </source>
</evidence>
<proteinExistence type="predicted"/>
<protein>
    <submittedName>
        <fullName evidence="1">Uncharacterized protein</fullName>
    </submittedName>
</protein>
<keyword evidence="2" id="KW-1185">Reference proteome</keyword>
<comment type="caution">
    <text evidence="1">The sequence shown here is derived from an EMBL/GenBank/DDBJ whole genome shotgun (WGS) entry which is preliminary data.</text>
</comment>
<accession>A0AAN4R4Q6</accession>
<dbReference type="KEGG" id="abg:Asbog_01552"/>